<organism evidence="5 6">
    <name type="scientific">Solidesulfovibrio carbinolicus</name>
    <dbReference type="NCBI Taxonomy" id="296842"/>
    <lineage>
        <taxon>Bacteria</taxon>
        <taxon>Pseudomonadati</taxon>
        <taxon>Thermodesulfobacteriota</taxon>
        <taxon>Desulfovibrionia</taxon>
        <taxon>Desulfovibrionales</taxon>
        <taxon>Desulfovibrionaceae</taxon>
        <taxon>Solidesulfovibrio</taxon>
    </lineage>
</organism>
<comment type="similarity">
    <text evidence="1">Belongs to the methyltransferase superfamily.</text>
</comment>
<dbReference type="KEGG" id="dcb:C3Y92_20375"/>
<dbReference type="RefSeq" id="WP_129356099.1">
    <property type="nucleotide sequence ID" value="NZ_CP026539.1"/>
</dbReference>
<dbReference type="InterPro" id="IPR029063">
    <property type="entry name" value="SAM-dependent_MTases_sf"/>
</dbReference>
<name>A0A4P6HTV8_9BACT</name>
<protein>
    <submittedName>
        <fullName evidence="5">Methyltransferase type 11</fullName>
    </submittedName>
</protein>
<keyword evidence="2 5" id="KW-0489">Methyltransferase</keyword>
<dbReference type="PANTHER" id="PTHR44942:SF4">
    <property type="entry name" value="METHYLTRANSFERASE TYPE 11 DOMAIN-CONTAINING PROTEIN"/>
    <property type="match status" value="1"/>
</dbReference>
<keyword evidence="5" id="KW-0614">Plasmid</keyword>
<dbReference type="Gene3D" id="3.40.50.150">
    <property type="entry name" value="Vaccinia Virus protein VP39"/>
    <property type="match status" value="1"/>
</dbReference>
<dbReference type="EMBL" id="CP026539">
    <property type="protein sequence ID" value="QAZ69630.1"/>
    <property type="molecule type" value="Genomic_DNA"/>
</dbReference>
<keyword evidence="3 5" id="KW-0808">Transferase</keyword>
<accession>A0A4P6HTV8</accession>
<dbReference type="InterPro" id="IPR051052">
    <property type="entry name" value="Diverse_substrate_MTase"/>
</dbReference>
<dbReference type="CDD" id="cd02440">
    <property type="entry name" value="AdoMet_MTases"/>
    <property type="match status" value="1"/>
</dbReference>
<evidence type="ECO:0000256" key="3">
    <source>
        <dbReference type="ARBA" id="ARBA00022679"/>
    </source>
</evidence>
<dbReference type="SUPFAM" id="SSF53335">
    <property type="entry name" value="S-adenosyl-L-methionine-dependent methyltransferases"/>
    <property type="match status" value="1"/>
</dbReference>
<evidence type="ECO:0000256" key="2">
    <source>
        <dbReference type="ARBA" id="ARBA00022603"/>
    </source>
</evidence>
<evidence type="ECO:0000259" key="4">
    <source>
        <dbReference type="Pfam" id="PF08241"/>
    </source>
</evidence>
<evidence type="ECO:0000256" key="1">
    <source>
        <dbReference type="ARBA" id="ARBA00008361"/>
    </source>
</evidence>
<dbReference type="InterPro" id="IPR013216">
    <property type="entry name" value="Methyltransf_11"/>
</dbReference>
<dbReference type="Pfam" id="PF08241">
    <property type="entry name" value="Methyltransf_11"/>
    <property type="match status" value="1"/>
</dbReference>
<evidence type="ECO:0000313" key="6">
    <source>
        <dbReference type="Proteomes" id="UP000293296"/>
    </source>
</evidence>
<dbReference type="PANTHER" id="PTHR44942">
    <property type="entry name" value="METHYLTRANSF_11 DOMAIN-CONTAINING PROTEIN"/>
    <property type="match status" value="1"/>
</dbReference>
<dbReference type="GO" id="GO:0008757">
    <property type="term" value="F:S-adenosylmethionine-dependent methyltransferase activity"/>
    <property type="evidence" value="ECO:0007669"/>
    <property type="project" value="InterPro"/>
</dbReference>
<gene>
    <name evidence="5" type="ORF">C3Y92_20375</name>
</gene>
<geneLocation type="plasmid" evidence="6">
    <name>pdcar1</name>
</geneLocation>
<dbReference type="GO" id="GO:0032259">
    <property type="term" value="P:methylation"/>
    <property type="evidence" value="ECO:0007669"/>
    <property type="project" value="UniProtKB-KW"/>
</dbReference>
<sequence>MEGLVVVVQAASRAWSGAPDWCLNEVDGRPVVALTVARVLEHFPGAAVRVAAPAFDAGGRLDDLPALFPGADLGVVYGHDASPLRRMLAVLSGRPEDALCLRIDGLHFGWRPDHAALMLARARELGLDCVKMPDDYPVQLTADVYRHGALRRALALLEGHGQAALYHVHPKFFMLAHPEAFACLRLADAPPVPDDWLRRCRDIARDVYTEGRMRVAEGGQAGSRIAAGDQLTFHYELALEHVSASDVVLDVACGPGYGSRMLAGRAGRVFGADLDAAVAAWARRPGDPPNLGFLAADVTALPLADACLDMVTSFETLEHVEPDPYFRELRRTLRPGGLLALSTPQNRLGHIPVNAQHRREYSLDELLALVRPHFAVEAVIGVKQGRIVFPGDPFGQNTMLLCRRPAPEAVESRKP</sequence>
<keyword evidence="6" id="KW-1185">Reference proteome</keyword>
<evidence type="ECO:0000313" key="5">
    <source>
        <dbReference type="EMBL" id="QAZ69630.1"/>
    </source>
</evidence>
<reference evidence="5 6" key="1">
    <citation type="submission" date="2018-02" db="EMBL/GenBank/DDBJ databases">
        <title>Genome sequence of Desulfovibrio carbinolicus DSM 3852.</title>
        <authorList>
            <person name="Wilbanks E."/>
            <person name="Skennerton C.T."/>
            <person name="Orphan V.J."/>
        </authorList>
    </citation>
    <scope>NUCLEOTIDE SEQUENCE [LARGE SCALE GENOMIC DNA]</scope>
    <source>
        <strain evidence="5 6">DSM 3852</strain>
        <plasmid evidence="6">pdcar1</plasmid>
    </source>
</reference>
<dbReference type="AlphaFoldDB" id="A0A4P6HTV8"/>
<dbReference type="OrthoDB" id="6493506at2"/>
<proteinExistence type="inferred from homology"/>
<feature type="domain" description="Methyltransferase type 11" evidence="4">
    <location>
        <begin position="249"/>
        <end position="340"/>
    </location>
</feature>
<dbReference type="Proteomes" id="UP000293296">
    <property type="component" value="Plasmid pDCAR1"/>
</dbReference>